<comment type="caution">
    <text evidence="6">The sequence shown here is derived from an EMBL/GenBank/DDBJ whole genome shotgun (WGS) entry which is preliminary data.</text>
</comment>
<protein>
    <recommendedName>
        <fullName evidence="5">Metallothionein-like protein</fullName>
    </recommendedName>
</protein>
<proteinExistence type="inferred from homology"/>
<dbReference type="Pfam" id="PF01439">
    <property type="entry name" value="Metallothio_2"/>
    <property type="match status" value="1"/>
</dbReference>
<dbReference type="EMBL" id="JACGWN010000002">
    <property type="protein sequence ID" value="KAL0460314.1"/>
    <property type="molecule type" value="Genomic_DNA"/>
</dbReference>
<comment type="function">
    <text evidence="1 5">Metallothioneins have a high content of cysteine residues that bind various heavy metals.</text>
</comment>
<dbReference type="GO" id="GO:0046872">
    <property type="term" value="F:metal ion binding"/>
    <property type="evidence" value="ECO:0007669"/>
    <property type="project" value="UniProtKB-UniRule"/>
</dbReference>
<gene>
    <name evidence="6" type="ORF">Slati_0658600</name>
</gene>
<dbReference type="InterPro" id="IPR000347">
    <property type="entry name" value="Metalthion_15p"/>
</dbReference>
<reference evidence="6" key="2">
    <citation type="journal article" date="2024" name="Plant">
        <title>Genomic evolution and insights into agronomic trait innovations of Sesamum species.</title>
        <authorList>
            <person name="Miao H."/>
            <person name="Wang L."/>
            <person name="Qu L."/>
            <person name="Liu H."/>
            <person name="Sun Y."/>
            <person name="Le M."/>
            <person name="Wang Q."/>
            <person name="Wei S."/>
            <person name="Zheng Y."/>
            <person name="Lin W."/>
            <person name="Duan Y."/>
            <person name="Cao H."/>
            <person name="Xiong S."/>
            <person name="Wang X."/>
            <person name="Wei L."/>
            <person name="Li C."/>
            <person name="Ma Q."/>
            <person name="Ju M."/>
            <person name="Zhao R."/>
            <person name="Li G."/>
            <person name="Mu C."/>
            <person name="Tian Q."/>
            <person name="Mei H."/>
            <person name="Zhang T."/>
            <person name="Gao T."/>
            <person name="Zhang H."/>
        </authorList>
    </citation>
    <scope>NUCLEOTIDE SEQUENCE</scope>
    <source>
        <strain evidence="6">KEN1</strain>
    </source>
</reference>
<dbReference type="PANTHER" id="PTHR33543">
    <property type="entry name" value="METALLOTHIONEIN-LIKE PROTEIN 2A"/>
    <property type="match status" value="1"/>
</dbReference>
<comment type="similarity">
    <text evidence="2 5">Belongs to the metallothionein superfamily. Type 15 family.</text>
</comment>
<evidence type="ECO:0000256" key="1">
    <source>
        <dbReference type="ARBA" id="ARBA00002568"/>
    </source>
</evidence>
<keyword evidence="3 5" id="KW-0479">Metal-binding</keyword>
<dbReference type="PANTHER" id="PTHR33543:SF37">
    <property type="entry name" value="METALLOTHIONEIN-LIKE PROTEIN 4B"/>
    <property type="match status" value="1"/>
</dbReference>
<evidence type="ECO:0000256" key="5">
    <source>
        <dbReference type="RuleBase" id="RU369052"/>
    </source>
</evidence>
<reference evidence="6" key="1">
    <citation type="submission" date="2020-06" db="EMBL/GenBank/DDBJ databases">
        <authorList>
            <person name="Li T."/>
            <person name="Hu X."/>
            <person name="Zhang T."/>
            <person name="Song X."/>
            <person name="Zhang H."/>
            <person name="Dai N."/>
            <person name="Sheng W."/>
            <person name="Hou X."/>
            <person name="Wei L."/>
        </authorList>
    </citation>
    <scope>NUCLEOTIDE SEQUENCE</scope>
    <source>
        <strain evidence="6">KEN1</strain>
        <tissue evidence="6">Leaf</tissue>
    </source>
</reference>
<organism evidence="6">
    <name type="scientific">Sesamum latifolium</name>
    <dbReference type="NCBI Taxonomy" id="2727402"/>
    <lineage>
        <taxon>Eukaryota</taxon>
        <taxon>Viridiplantae</taxon>
        <taxon>Streptophyta</taxon>
        <taxon>Embryophyta</taxon>
        <taxon>Tracheophyta</taxon>
        <taxon>Spermatophyta</taxon>
        <taxon>Magnoliopsida</taxon>
        <taxon>eudicotyledons</taxon>
        <taxon>Gunneridae</taxon>
        <taxon>Pentapetalae</taxon>
        <taxon>asterids</taxon>
        <taxon>lamiids</taxon>
        <taxon>Lamiales</taxon>
        <taxon>Pedaliaceae</taxon>
        <taxon>Sesamum</taxon>
    </lineage>
</organism>
<name>A0AAW2Y3K4_9LAMI</name>
<keyword evidence="4 5" id="KW-0480">Metal-thiolate cluster</keyword>
<dbReference type="AlphaFoldDB" id="A0AAW2Y3K4"/>
<evidence type="ECO:0000256" key="2">
    <source>
        <dbReference type="ARBA" id="ARBA00005802"/>
    </source>
</evidence>
<sequence length="111" mass="11227">MSNCGGNCGCGSSCNCGSGCGCGMYPDVEKSTTVTLIEGVAPVKTCGMYPDVEKSTTVTLIEGVAPVKMYSEGSEKALVLKEATAASAVPTAPAILATVDLRNIEAPAIYV</sequence>
<evidence type="ECO:0000256" key="4">
    <source>
        <dbReference type="ARBA" id="ARBA00022851"/>
    </source>
</evidence>
<evidence type="ECO:0000313" key="6">
    <source>
        <dbReference type="EMBL" id="KAL0460314.1"/>
    </source>
</evidence>
<accession>A0AAW2Y3K4</accession>
<evidence type="ECO:0000256" key="3">
    <source>
        <dbReference type="ARBA" id="ARBA00022723"/>
    </source>
</evidence>